<feature type="transmembrane region" description="Helical" evidence="1">
    <location>
        <begin position="168"/>
        <end position="190"/>
    </location>
</feature>
<evidence type="ECO:0008006" key="4">
    <source>
        <dbReference type="Google" id="ProtNLM"/>
    </source>
</evidence>
<name>A0A2W2DVA6_9ACTN</name>
<organism evidence="2 3">
    <name type="scientific">Micromonospora deserti</name>
    <dbReference type="NCBI Taxonomy" id="2070366"/>
    <lineage>
        <taxon>Bacteria</taxon>
        <taxon>Bacillati</taxon>
        <taxon>Actinomycetota</taxon>
        <taxon>Actinomycetes</taxon>
        <taxon>Micromonosporales</taxon>
        <taxon>Micromonosporaceae</taxon>
        <taxon>Micromonospora</taxon>
    </lineage>
</organism>
<evidence type="ECO:0000313" key="2">
    <source>
        <dbReference type="EMBL" id="PZG01117.1"/>
    </source>
</evidence>
<dbReference type="SUPFAM" id="SSF53474">
    <property type="entry name" value="alpha/beta-Hydrolases"/>
    <property type="match status" value="1"/>
</dbReference>
<accession>A0A2W2DVA6</accession>
<evidence type="ECO:0000256" key="1">
    <source>
        <dbReference type="SAM" id="Phobius"/>
    </source>
</evidence>
<keyword evidence="1" id="KW-0812">Transmembrane</keyword>
<feature type="transmembrane region" description="Helical" evidence="1">
    <location>
        <begin position="114"/>
        <end position="132"/>
    </location>
</feature>
<dbReference type="Proteomes" id="UP000248749">
    <property type="component" value="Unassembled WGS sequence"/>
</dbReference>
<proteinExistence type="predicted"/>
<reference evidence="2 3" key="1">
    <citation type="submission" date="2018-01" db="EMBL/GenBank/DDBJ databases">
        <title>Draft genome sequence of Salinispora sp. 13K206.</title>
        <authorList>
            <person name="Sahin N."/>
            <person name="Saygin H."/>
            <person name="Ay H."/>
        </authorList>
    </citation>
    <scope>NUCLEOTIDE SEQUENCE [LARGE SCALE GENOMIC DNA]</scope>
    <source>
        <strain evidence="2 3">13K206</strain>
    </source>
</reference>
<keyword evidence="3" id="KW-1185">Reference proteome</keyword>
<feature type="transmembrane region" description="Helical" evidence="1">
    <location>
        <begin position="234"/>
        <end position="255"/>
    </location>
</feature>
<keyword evidence="1" id="KW-0472">Membrane</keyword>
<dbReference type="Gene3D" id="3.40.50.1820">
    <property type="entry name" value="alpha/beta hydrolase"/>
    <property type="match status" value="1"/>
</dbReference>
<dbReference type="OrthoDB" id="3365390at2"/>
<evidence type="ECO:0000313" key="3">
    <source>
        <dbReference type="Proteomes" id="UP000248749"/>
    </source>
</evidence>
<protein>
    <recommendedName>
        <fullName evidence="4">Alpha/beta hydrolase</fullName>
    </recommendedName>
</protein>
<dbReference type="EMBL" id="POUB01000035">
    <property type="protein sequence ID" value="PZG01117.1"/>
    <property type="molecule type" value="Genomic_DNA"/>
</dbReference>
<sequence length="549" mass="59798">MREGAAVDRTRRRTRRLLALAAVPPALEAAVIALLTFHSARGLSPQVTAVWPYDSYHDMRWLLVYHNSWTTFLLGLLAITLVRGMLSAGLTALAWPEHTPRPSFRWLARRNLEVAALAIVIISPWAALAVAYSALALSWYLLASLLPMLVLAPFLVRGGVVDRWWRGLPSLALFGWSLLNFVVLTVAGGLASAVPLWWSVPVAAAAGMANGLLWRRTVAAAVSPGRVRLARLPVAPLAIVVIMASSVAAQSLVGLTAGGPTDWRIPVLTERLPDRVPHAVIALAGHDSNYDGRPAVDPRVQRFSYRGLDDQQRPLPYEPEDTHQSLGASAALLATQIDALHKRTGRPIALLGESEGAMVARTYLEKWPMSSVTAAVMFSPLGRPGRVYYPPPGYSGWGMVAGWELRVIATLANTTKKVDSEPDEPFIRSVLADAPFYRNRTLCPVAGVRMIAFLPLVTAVEAPPGEFARIPTVQVPALHGFPVGQERVRRSVINFLAGEPVERPLREYQFIQWLGAAWQAPTLALTLNPVWSAGREADPAFTGDICEAR</sequence>
<feature type="transmembrane region" description="Helical" evidence="1">
    <location>
        <begin position="69"/>
        <end position="93"/>
    </location>
</feature>
<comment type="caution">
    <text evidence="2">The sequence shown here is derived from an EMBL/GenBank/DDBJ whole genome shotgun (WGS) entry which is preliminary data.</text>
</comment>
<feature type="transmembrane region" description="Helical" evidence="1">
    <location>
        <begin position="138"/>
        <end position="156"/>
    </location>
</feature>
<keyword evidence="1" id="KW-1133">Transmembrane helix</keyword>
<dbReference type="InterPro" id="IPR029058">
    <property type="entry name" value="AB_hydrolase_fold"/>
</dbReference>
<dbReference type="AlphaFoldDB" id="A0A2W2DVA6"/>
<gene>
    <name evidence="2" type="ORF">C1I99_08135</name>
</gene>
<feature type="transmembrane region" description="Helical" evidence="1">
    <location>
        <begin position="196"/>
        <end position="214"/>
    </location>
</feature>